<organism evidence="1">
    <name type="scientific">marine sediment metagenome</name>
    <dbReference type="NCBI Taxonomy" id="412755"/>
    <lineage>
        <taxon>unclassified sequences</taxon>
        <taxon>metagenomes</taxon>
        <taxon>ecological metagenomes</taxon>
    </lineage>
</organism>
<protein>
    <submittedName>
        <fullName evidence="1">Uncharacterized protein</fullName>
    </submittedName>
</protein>
<comment type="caution">
    <text evidence="1">The sequence shown here is derived from an EMBL/GenBank/DDBJ whole genome shotgun (WGS) entry which is preliminary data.</text>
</comment>
<dbReference type="AlphaFoldDB" id="A0A0F9XIP3"/>
<evidence type="ECO:0000313" key="1">
    <source>
        <dbReference type="EMBL" id="KKN99101.1"/>
    </source>
</evidence>
<sequence>MKTYQFIFCIGTLVLLSPALAQDRWDNQLALPHDLVKPTLRNYLVQDGACAVSVKETLVPGTLQVGASKIIYPYICVREDRVHHCPPPITRDELREPTHQYIGQVTATYRIVDGNLATLSDFANPQDSEETDCGTIIVDYLKSITLP</sequence>
<dbReference type="EMBL" id="LAZR01000048">
    <property type="protein sequence ID" value="KKN99101.1"/>
    <property type="molecule type" value="Genomic_DNA"/>
</dbReference>
<proteinExistence type="predicted"/>
<accession>A0A0F9XIP3</accession>
<name>A0A0F9XIP3_9ZZZZ</name>
<gene>
    <name evidence="1" type="ORF">LCGC14_0138940</name>
</gene>
<reference evidence="1" key="1">
    <citation type="journal article" date="2015" name="Nature">
        <title>Complex archaea that bridge the gap between prokaryotes and eukaryotes.</title>
        <authorList>
            <person name="Spang A."/>
            <person name="Saw J.H."/>
            <person name="Jorgensen S.L."/>
            <person name="Zaremba-Niedzwiedzka K."/>
            <person name="Martijn J."/>
            <person name="Lind A.E."/>
            <person name="van Eijk R."/>
            <person name="Schleper C."/>
            <person name="Guy L."/>
            <person name="Ettema T.J."/>
        </authorList>
    </citation>
    <scope>NUCLEOTIDE SEQUENCE</scope>
</reference>